<protein>
    <submittedName>
        <fullName evidence="1">Uncharacterized protein</fullName>
    </submittedName>
</protein>
<dbReference type="RefSeq" id="WP_184344219.1">
    <property type="nucleotide sequence ID" value="NZ_JACHIG010000017.1"/>
</dbReference>
<comment type="caution">
    <text evidence="1">The sequence shown here is derived from an EMBL/GenBank/DDBJ whole genome shotgun (WGS) entry which is preliminary data.</text>
</comment>
<dbReference type="Proteomes" id="UP000590740">
    <property type="component" value="Unassembled WGS sequence"/>
</dbReference>
<sequence>METETLARKLGTTTHLSPLLMKARRLGVRVPEDLRTLAVQRGCRHYWQGDEPAGELLPVEAFSNEELAVALLSIAQVYDPYSIRCGAAMLGAEGNDPQVLARLAVWERSEMVVAYVAECGRKYEPDNAFWTELLALLPTVPAPKDGVMPHPTRFVAMNGYVGPKTTFEWQRPRRLAA</sequence>
<keyword evidence="2" id="KW-1185">Reference proteome</keyword>
<organism evidence="1 2">
    <name type="scientific">Prosthecobacter vanneervenii</name>
    <dbReference type="NCBI Taxonomy" id="48466"/>
    <lineage>
        <taxon>Bacteria</taxon>
        <taxon>Pseudomonadati</taxon>
        <taxon>Verrucomicrobiota</taxon>
        <taxon>Verrucomicrobiia</taxon>
        <taxon>Verrucomicrobiales</taxon>
        <taxon>Verrucomicrobiaceae</taxon>
        <taxon>Prosthecobacter</taxon>
    </lineage>
</organism>
<proteinExistence type="predicted"/>
<accession>A0A7W7YFV2</accession>
<evidence type="ECO:0000313" key="2">
    <source>
        <dbReference type="Proteomes" id="UP000590740"/>
    </source>
</evidence>
<gene>
    <name evidence="1" type="ORF">HNQ65_005036</name>
</gene>
<reference evidence="1 2" key="1">
    <citation type="submission" date="2020-08" db="EMBL/GenBank/DDBJ databases">
        <title>Genomic Encyclopedia of Type Strains, Phase IV (KMG-IV): sequencing the most valuable type-strain genomes for metagenomic binning, comparative biology and taxonomic classification.</title>
        <authorList>
            <person name="Goeker M."/>
        </authorList>
    </citation>
    <scope>NUCLEOTIDE SEQUENCE [LARGE SCALE GENOMIC DNA]</scope>
    <source>
        <strain evidence="1 2">DSM 12252</strain>
    </source>
</reference>
<dbReference type="AlphaFoldDB" id="A0A7W7YFV2"/>
<evidence type="ECO:0000313" key="1">
    <source>
        <dbReference type="EMBL" id="MBB5035425.1"/>
    </source>
</evidence>
<name>A0A7W7YFV2_9BACT</name>
<dbReference type="EMBL" id="JACHIG010000017">
    <property type="protein sequence ID" value="MBB5035425.1"/>
    <property type="molecule type" value="Genomic_DNA"/>
</dbReference>